<dbReference type="SUPFAM" id="SSF53756">
    <property type="entry name" value="UDP-Glycosyltransferase/glycogen phosphorylase"/>
    <property type="match status" value="1"/>
</dbReference>
<keyword evidence="8" id="KW-1185">Reference proteome</keyword>
<evidence type="ECO:0000256" key="6">
    <source>
        <dbReference type="SAM" id="Coils"/>
    </source>
</evidence>
<keyword evidence="3 4" id="KW-0808">Transferase</keyword>
<dbReference type="CDD" id="cd03784">
    <property type="entry name" value="GT1_Gtf-like"/>
    <property type="match status" value="1"/>
</dbReference>
<evidence type="ECO:0000256" key="4">
    <source>
        <dbReference type="RuleBase" id="RU003718"/>
    </source>
</evidence>
<keyword evidence="2 4" id="KW-0328">Glycosyltransferase</keyword>
<keyword evidence="6" id="KW-0175">Coiled coil</keyword>
<dbReference type="InterPro" id="IPR035595">
    <property type="entry name" value="UDP_glycos_trans_CS"/>
</dbReference>
<sequence length="489" mass="55225">MDSSSSSSYRPHMVLFPFMAKGHTIPMLHLACLLLRRRIAVTFFTTPANRPFISQYLDGTGASIVDLPFPQQVAGVPAGVESTDKLPCMSLLVPFAKATELLQPHLERELQNLPPFICMVSDGFFPWTLHSASKFGVPRLVFYAMNSYAMTMTTLVILNRLPLGSESDNEPFTVPRLPWIKLTKNDFEPSFWDANAPIRDFAAETIKSTLQSYGLLLNSFPEVDSLFLDYWNREIGAPKAWCVGPFCLAEPPRVEAQPHEKPTWVRWLDQKLDQGIQVLYVAFGSQADISAEQLQEIATGLEESRANFLWALRKNESDIRGGFEERVKDRGMVVREWVDQREILSHEAVQGFLSHCGWNSVLESICAAVPILAWPMMAEQPLNATLVVEQIKVGLRVETTDGSVRGFVKKEQLEKMVRELMEAEKGEELRKEVKKFAEAARRAVEEGGSSWQMLNLLIDEICEKRGYVDAKTTGEHERVTLKITPSHEH</sequence>
<evidence type="ECO:0000256" key="2">
    <source>
        <dbReference type="ARBA" id="ARBA00022676"/>
    </source>
</evidence>
<organism evidence="7 8">
    <name type="scientific">Vitis rotundifolia</name>
    <name type="common">Muscadine grape</name>
    <dbReference type="NCBI Taxonomy" id="103349"/>
    <lineage>
        <taxon>Eukaryota</taxon>
        <taxon>Viridiplantae</taxon>
        <taxon>Streptophyta</taxon>
        <taxon>Embryophyta</taxon>
        <taxon>Tracheophyta</taxon>
        <taxon>Spermatophyta</taxon>
        <taxon>Magnoliopsida</taxon>
        <taxon>eudicotyledons</taxon>
        <taxon>Gunneridae</taxon>
        <taxon>Pentapetalae</taxon>
        <taxon>rosids</taxon>
        <taxon>Vitales</taxon>
        <taxon>Vitaceae</taxon>
        <taxon>Viteae</taxon>
        <taxon>Vitis</taxon>
    </lineage>
</organism>
<reference evidence="7 8" key="1">
    <citation type="journal article" date="2023" name="BMC Biotechnol.">
        <title>Vitis rotundifolia cv Carlos genome sequencing.</title>
        <authorList>
            <person name="Huff M."/>
            <person name="Hulse-Kemp A."/>
            <person name="Scheffler B."/>
            <person name="Youngblood R."/>
            <person name="Simpson S."/>
            <person name="Babiker E."/>
            <person name="Staton M."/>
        </authorList>
    </citation>
    <scope>NUCLEOTIDE SEQUENCE [LARGE SCALE GENOMIC DNA]</scope>
    <source>
        <tissue evidence="7">Leaf</tissue>
    </source>
</reference>
<dbReference type="Proteomes" id="UP001168098">
    <property type="component" value="Unassembled WGS sequence"/>
</dbReference>
<dbReference type="PANTHER" id="PTHR48047">
    <property type="entry name" value="GLYCOSYLTRANSFERASE"/>
    <property type="match status" value="1"/>
</dbReference>
<feature type="coiled-coil region" evidence="6">
    <location>
        <begin position="410"/>
        <end position="446"/>
    </location>
</feature>
<dbReference type="PROSITE" id="PS00375">
    <property type="entry name" value="UDPGT"/>
    <property type="match status" value="1"/>
</dbReference>
<name>A0AA39DGQ9_VITRO</name>
<evidence type="ECO:0000256" key="1">
    <source>
        <dbReference type="ARBA" id="ARBA00009995"/>
    </source>
</evidence>
<dbReference type="EC" id="2.4.1.-" evidence="5"/>
<proteinExistence type="inferred from homology"/>
<dbReference type="Gene3D" id="3.40.50.2000">
    <property type="entry name" value="Glycogen Phosphorylase B"/>
    <property type="match status" value="2"/>
</dbReference>
<dbReference type="GO" id="GO:0035251">
    <property type="term" value="F:UDP-glucosyltransferase activity"/>
    <property type="evidence" value="ECO:0007669"/>
    <property type="project" value="TreeGrafter"/>
</dbReference>
<dbReference type="AlphaFoldDB" id="A0AA39DGQ9"/>
<protein>
    <recommendedName>
        <fullName evidence="5">Glycosyltransferase</fullName>
        <ecNumber evidence="5">2.4.1.-</ecNumber>
    </recommendedName>
</protein>
<evidence type="ECO:0000256" key="3">
    <source>
        <dbReference type="ARBA" id="ARBA00022679"/>
    </source>
</evidence>
<dbReference type="Pfam" id="PF00201">
    <property type="entry name" value="UDPGT"/>
    <property type="match status" value="1"/>
</dbReference>
<evidence type="ECO:0000256" key="5">
    <source>
        <dbReference type="RuleBase" id="RU362057"/>
    </source>
</evidence>
<dbReference type="FunFam" id="3.40.50.2000:FF:000107">
    <property type="entry name" value="Glycosyltransferase"/>
    <property type="match status" value="1"/>
</dbReference>
<evidence type="ECO:0000313" key="8">
    <source>
        <dbReference type="Proteomes" id="UP001168098"/>
    </source>
</evidence>
<dbReference type="EMBL" id="JARBHA010000014">
    <property type="protein sequence ID" value="KAJ9683456.1"/>
    <property type="molecule type" value="Genomic_DNA"/>
</dbReference>
<dbReference type="InterPro" id="IPR002213">
    <property type="entry name" value="UDP_glucos_trans"/>
</dbReference>
<accession>A0AA39DGQ9</accession>
<comment type="similarity">
    <text evidence="1 4">Belongs to the UDP-glycosyltransferase family.</text>
</comment>
<gene>
    <name evidence="7" type="ORF">PVL29_019158</name>
</gene>
<dbReference type="PANTHER" id="PTHR48047:SF51">
    <property type="entry name" value="GLYCOSYLTRANSFERASE"/>
    <property type="match status" value="1"/>
</dbReference>
<comment type="caution">
    <text evidence="7">The sequence shown here is derived from an EMBL/GenBank/DDBJ whole genome shotgun (WGS) entry which is preliminary data.</text>
</comment>
<evidence type="ECO:0000313" key="7">
    <source>
        <dbReference type="EMBL" id="KAJ9683456.1"/>
    </source>
</evidence>